<dbReference type="PANTHER" id="PTHR43776">
    <property type="entry name" value="TRANSPORT ATP-BINDING PROTEIN"/>
    <property type="match status" value="1"/>
</dbReference>
<keyword evidence="2" id="KW-0813">Transport</keyword>
<dbReference type="InterPro" id="IPR050319">
    <property type="entry name" value="ABC_transp_ATP-bind"/>
</dbReference>
<dbReference type="PROSITE" id="PS00211">
    <property type="entry name" value="ABC_TRANSPORTER_1"/>
    <property type="match status" value="2"/>
</dbReference>
<evidence type="ECO:0000256" key="2">
    <source>
        <dbReference type="ARBA" id="ARBA00022448"/>
    </source>
</evidence>
<proteinExistence type="inferred from homology"/>
<dbReference type="SMART" id="SM00382">
    <property type="entry name" value="AAA"/>
    <property type="match status" value="2"/>
</dbReference>
<organism evidence="6 7">
    <name type="scientific">Allokutzneria multivorans</name>
    <dbReference type="NCBI Taxonomy" id="1142134"/>
    <lineage>
        <taxon>Bacteria</taxon>
        <taxon>Bacillati</taxon>
        <taxon>Actinomycetota</taxon>
        <taxon>Actinomycetes</taxon>
        <taxon>Pseudonocardiales</taxon>
        <taxon>Pseudonocardiaceae</taxon>
        <taxon>Allokutzneria</taxon>
    </lineage>
</organism>
<dbReference type="RefSeq" id="WP_344874467.1">
    <property type="nucleotide sequence ID" value="NZ_BAABAL010000008.1"/>
</dbReference>
<protein>
    <submittedName>
        <fullName evidence="6">ABC transporter ATP-binding protein</fullName>
    </submittedName>
</protein>
<sequence>MKPLVELDDLSLAASGRLLLDGVNLTIAPGEAVGVLGPSGSGKTTLALAVLGHLRPGVRHVGGQSYVDGHAMLPTPAPGVRGGVVGYLGQDPGLLLNPYAKVGADLPLARVGLPSTLVGRYPHQLSGGQQQRVALAIALAREPRLLVLDEPTTALDVLAKAEVLEELKRLRDSGVALLWISHDLDTVDSLVDRVFTVDGSTPTRTSVPRTPSTSDGPVALHVNGLHAGHGSNRVLKDVDLDVREGECLAILGASGVGKSTLARCLVGLHKPSDGSVTGSDIQLVPQNPAESLHPRQDVRTALVRPLRKIRGMRKPYDAEVDRLLDAVGLPTEFASRLPGELSGGQRQRVALARALAAQPKVLVCDEITSALDASTQAGVLGLLGELRQRHGLAVVFITHDAHVAAAVSDRVLVLVDGRVAVSGHTDDVLARPEDLPALLLEERPCRT</sequence>
<feature type="domain" description="ABC transporter" evidence="5">
    <location>
        <begin position="5"/>
        <end position="224"/>
    </location>
</feature>
<dbReference type="EMBL" id="BAABAL010000008">
    <property type="protein sequence ID" value="GAA4004574.1"/>
    <property type="molecule type" value="Genomic_DNA"/>
</dbReference>
<dbReference type="InterPro" id="IPR003593">
    <property type="entry name" value="AAA+_ATPase"/>
</dbReference>
<keyword evidence="3" id="KW-0547">Nucleotide-binding</keyword>
<evidence type="ECO:0000259" key="5">
    <source>
        <dbReference type="PROSITE" id="PS50893"/>
    </source>
</evidence>
<reference evidence="7" key="1">
    <citation type="journal article" date="2019" name="Int. J. Syst. Evol. Microbiol.">
        <title>The Global Catalogue of Microorganisms (GCM) 10K type strain sequencing project: providing services to taxonomists for standard genome sequencing and annotation.</title>
        <authorList>
            <consortium name="The Broad Institute Genomics Platform"/>
            <consortium name="The Broad Institute Genome Sequencing Center for Infectious Disease"/>
            <person name="Wu L."/>
            <person name="Ma J."/>
        </authorList>
    </citation>
    <scope>NUCLEOTIDE SEQUENCE [LARGE SCALE GENOMIC DNA]</scope>
    <source>
        <strain evidence="7">JCM 17342</strain>
    </source>
</reference>
<feature type="domain" description="ABC transporter" evidence="5">
    <location>
        <begin position="220"/>
        <end position="441"/>
    </location>
</feature>
<dbReference type="Proteomes" id="UP001501747">
    <property type="component" value="Unassembled WGS sequence"/>
</dbReference>
<dbReference type="Gene3D" id="3.40.50.300">
    <property type="entry name" value="P-loop containing nucleotide triphosphate hydrolases"/>
    <property type="match status" value="3"/>
</dbReference>
<keyword evidence="7" id="KW-1185">Reference proteome</keyword>
<dbReference type="CDD" id="cd03257">
    <property type="entry name" value="ABC_NikE_OppD_transporters"/>
    <property type="match status" value="1"/>
</dbReference>
<dbReference type="InterPro" id="IPR003439">
    <property type="entry name" value="ABC_transporter-like_ATP-bd"/>
</dbReference>
<evidence type="ECO:0000313" key="7">
    <source>
        <dbReference type="Proteomes" id="UP001501747"/>
    </source>
</evidence>
<evidence type="ECO:0000256" key="3">
    <source>
        <dbReference type="ARBA" id="ARBA00022741"/>
    </source>
</evidence>
<comment type="caution">
    <text evidence="6">The sequence shown here is derived from an EMBL/GenBank/DDBJ whole genome shotgun (WGS) entry which is preliminary data.</text>
</comment>
<keyword evidence="4 6" id="KW-0067">ATP-binding</keyword>
<evidence type="ECO:0000256" key="4">
    <source>
        <dbReference type="ARBA" id="ARBA00022840"/>
    </source>
</evidence>
<dbReference type="GO" id="GO:0005524">
    <property type="term" value="F:ATP binding"/>
    <property type="evidence" value="ECO:0007669"/>
    <property type="project" value="UniProtKB-KW"/>
</dbReference>
<dbReference type="Pfam" id="PF00005">
    <property type="entry name" value="ABC_tran"/>
    <property type="match status" value="2"/>
</dbReference>
<dbReference type="PANTHER" id="PTHR43776:SF7">
    <property type="entry name" value="D,D-DIPEPTIDE TRANSPORT ATP-BINDING PROTEIN DDPF-RELATED"/>
    <property type="match status" value="1"/>
</dbReference>
<gene>
    <name evidence="6" type="ORF">GCM10022247_27000</name>
</gene>
<evidence type="ECO:0000256" key="1">
    <source>
        <dbReference type="ARBA" id="ARBA00005417"/>
    </source>
</evidence>
<evidence type="ECO:0000313" key="6">
    <source>
        <dbReference type="EMBL" id="GAA4004574.1"/>
    </source>
</evidence>
<accession>A0ABP7RZV3</accession>
<dbReference type="PROSITE" id="PS50893">
    <property type="entry name" value="ABC_TRANSPORTER_2"/>
    <property type="match status" value="2"/>
</dbReference>
<dbReference type="InterPro" id="IPR017871">
    <property type="entry name" value="ABC_transporter-like_CS"/>
</dbReference>
<comment type="similarity">
    <text evidence="1">Belongs to the ABC transporter superfamily.</text>
</comment>
<name>A0ABP7RZV3_9PSEU</name>
<dbReference type="InterPro" id="IPR027417">
    <property type="entry name" value="P-loop_NTPase"/>
</dbReference>
<dbReference type="SUPFAM" id="SSF52540">
    <property type="entry name" value="P-loop containing nucleoside triphosphate hydrolases"/>
    <property type="match status" value="2"/>
</dbReference>